<organism evidence="2 3">
    <name type="scientific">Pestalotiopsis fici (strain W106-1 / CGMCC3.15140)</name>
    <dbReference type="NCBI Taxonomy" id="1229662"/>
    <lineage>
        <taxon>Eukaryota</taxon>
        <taxon>Fungi</taxon>
        <taxon>Dikarya</taxon>
        <taxon>Ascomycota</taxon>
        <taxon>Pezizomycotina</taxon>
        <taxon>Sordariomycetes</taxon>
        <taxon>Xylariomycetidae</taxon>
        <taxon>Amphisphaeriales</taxon>
        <taxon>Sporocadaceae</taxon>
        <taxon>Pestalotiopsis</taxon>
    </lineage>
</organism>
<dbReference type="GeneID" id="19267613"/>
<gene>
    <name evidence="2" type="ORF">PFICI_02600</name>
</gene>
<proteinExistence type="predicted"/>
<feature type="region of interest" description="Disordered" evidence="1">
    <location>
        <begin position="172"/>
        <end position="203"/>
    </location>
</feature>
<reference evidence="3" key="1">
    <citation type="journal article" date="2015" name="BMC Genomics">
        <title>Genomic and transcriptomic analysis of the endophytic fungus Pestalotiopsis fici reveals its lifestyle and high potential for synthesis of natural products.</title>
        <authorList>
            <person name="Wang X."/>
            <person name="Zhang X."/>
            <person name="Liu L."/>
            <person name="Xiang M."/>
            <person name="Wang W."/>
            <person name="Sun X."/>
            <person name="Che Y."/>
            <person name="Guo L."/>
            <person name="Liu G."/>
            <person name="Guo L."/>
            <person name="Wang C."/>
            <person name="Yin W.B."/>
            <person name="Stadler M."/>
            <person name="Zhang X."/>
            <person name="Liu X."/>
        </authorList>
    </citation>
    <scope>NUCLEOTIDE SEQUENCE [LARGE SCALE GENOMIC DNA]</scope>
    <source>
        <strain evidence="3">W106-1 / CGMCC3.15140</strain>
    </source>
</reference>
<keyword evidence="3" id="KW-1185">Reference proteome</keyword>
<evidence type="ECO:0000256" key="1">
    <source>
        <dbReference type="SAM" id="MobiDB-lite"/>
    </source>
</evidence>
<feature type="compositionally biased region" description="Polar residues" evidence="1">
    <location>
        <begin position="175"/>
        <end position="185"/>
    </location>
</feature>
<protein>
    <submittedName>
        <fullName evidence="2">Uncharacterized protein</fullName>
    </submittedName>
</protein>
<evidence type="ECO:0000313" key="3">
    <source>
        <dbReference type="Proteomes" id="UP000030651"/>
    </source>
</evidence>
<dbReference type="HOGENOM" id="CLU_1120478_0_0_1"/>
<dbReference type="InParanoid" id="W3XEV0"/>
<dbReference type="RefSeq" id="XP_007829372.1">
    <property type="nucleotide sequence ID" value="XM_007831181.1"/>
</dbReference>
<evidence type="ECO:0000313" key="2">
    <source>
        <dbReference type="EMBL" id="ETS84575.1"/>
    </source>
</evidence>
<dbReference type="KEGG" id="pfy:PFICI_02600"/>
<dbReference type="EMBL" id="KI912110">
    <property type="protein sequence ID" value="ETS84575.1"/>
    <property type="molecule type" value="Genomic_DNA"/>
</dbReference>
<dbReference type="AlphaFoldDB" id="W3XEV0"/>
<name>W3XEV0_PESFW</name>
<sequence length="248" mass="28657">MRGTTEIILPGGCSFKVWGPSQPSYPYFPLGPDINHGQHCLCRDEYGVMDDDTVFMALWLRNWAEWNAMRVLAHELQDNQHSRWSAYDAFCQRYLDWAWVEWDLPSIGSRFSASHRTEQPIQWFWQSLAGARDLSHCLQPDHARRFVITMQQPPDPSWGYANIMRSFEMDHGQRVASTQNASNSHTSHRTYGASSTPRPRSSFYADSVLSPEEAQFAVASAEMEIENSMARFQHGLDAEVQRYRRQYG</sequence>
<dbReference type="Proteomes" id="UP000030651">
    <property type="component" value="Unassembled WGS sequence"/>
</dbReference>
<dbReference type="OrthoDB" id="4758083at2759"/>
<accession>W3XEV0</accession>